<feature type="compositionally biased region" description="Polar residues" evidence="1">
    <location>
        <begin position="728"/>
        <end position="746"/>
    </location>
</feature>
<dbReference type="EMBL" id="CP015060">
    <property type="protein sequence ID" value="QGN17993.1"/>
    <property type="molecule type" value="Genomic_DNA"/>
</dbReference>
<feature type="region of interest" description="Disordered" evidence="1">
    <location>
        <begin position="689"/>
        <end position="771"/>
    </location>
</feature>
<feature type="compositionally biased region" description="Polar residues" evidence="1">
    <location>
        <begin position="759"/>
        <end position="771"/>
    </location>
</feature>
<dbReference type="InterPro" id="IPR018871">
    <property type="entry name" value="GLEYA_adhesin_domain"/>
</dbReference>
<sequence length="864" mass="91998">MWFALFQVLLLMGIPLVDCQSFNTDLNTVLGCDPKTSSLSKGFSVSYYHYPLIPSGSAGCYVGDSQTFLTDEYLHGGYATYGDGLIGSSTGVTDLTFQFRFPGGCLRPILGSLPSNYNNPPQFSMSNFSMLITGYFFAPKTGLYDFVITNGDDVIDINMGDGKAFACCQLENTITKPAPFDISVVWRTTSGSGSFNLVGGYYYPLRIFYMNRYQDAAIKMYFKDPDGVVHNNFDGYVFTIPDGEKCPAPVATTTLPWTFQSTATGTAIGTTTAVDGEAITEDFIVVRLPHIETATAINTPWTGTYTTTVATATTTVTGSDGIPTIETIFSVETPQVKTATTVNTPWTGTYTTTYSTDISTETGADGIPTVKTNFLVETPQVETATTINAGWTGTYTTTYSTTIVTETGADGVPTVKTNFLVETPQVETATTVNIPWAGTYTTTVATATTTVTGVDGIPTIETIFHVETPEVETATTINVAWTGSYTATYSTELVTTTGADGVITIEAVYHVKTPAVGSSNTKISTQLNNNTINDADVVPNVHTTMPVETTEVGNPSIINSPWTGTYATTYSTEFVTVTGTDGIVTLKAVYHVETPAMASSNAKTPTETSNNSATSADSVINVQTTNHIVTGGIGCTSKVNIPWTGTYTTTYSTGAITSTFSDGIQAVQTAFYVKTPEMSSFGFGYSNSSSTISHSTDSNDNKSLQDETSKPLDKISVTSGSAMIHPMTETNVQMSQETISNRPTTSRNDDEPVPKRHSSANLNTPLGTTMNAVGETSGVVSGMLDTETKGKQSKTMSDSVGQPVTTSPTTSEAASPQLSLNLSIPNITIMISGHSQINTVETHFEGKANKILISPLMIIILAFL</sequence>
<proteinExistence type="predicted"/>
<name>A0ABX6F6Q2_KLUMA</name>
<accession>A0ABX6F6Q2</accession>
<dbReference type="Proteomes" id="UP000422736">
    <property type="component" value="Chromosome 8"/>
</dbReference>
<dbReference type="SMART" id="SM00758">
    <property type="entry name" value="PA14"/>
    <property type="match status" value="1"/>
</dbReference>
<evidence type="ECO:0000256" key="2">
    <source>
        <dbReference type="SAM" id="SignalP"/>
    </source>
</evidence>
<feature type="compositionally biased region" description="Basic and acidic residues" evidence="1">
    <location>
        <begin position="697"/>
        <end position="713"/>
    </location>
</feature>
<evidence type="ECO:0000259" key="3">
    <source>
        <dbReference type="PROSITE" id="PS51820"/>
    </source>
</evidence>
<evidence type="ECO:0000313" key="5">
    <source>
        <dbReference type="Proteomes" id="UP000422736"/>
    </source>
</evidence>
<reference evidence="4 5" key="2">
    <citation type="submission" date="2019-11" db="EMBL/GenBank/DDBJ databases">
        <authorList>
            <person name="Lu H."/>
        </authorList>
    </citation>
    <scope>NUCLEOTIDE SEQUENCE [LARGE SCALE GENOMIC DNA]</scope>
    <source>
        <strain evidence="4 5">FIM1</strain>
    </source>
</reference>
<keyword evidence="2" id="KW-0732">Signal</keyword>
<dbReference type="InterPro" id="IPR001389">
    <property type="entry name" value="Flocculin"/>
</dbReference>
<feature type="compositionally biased region" description="Polar residues" evidence="1">
    <location>
        <begin position="793"/>
        <end position="804"/>
    </location>
</feature>
<dbReference type="PROSITE" id="PS51820">
    <property type="entry name" value="PA14"/>
    <property type="match status" value="1"/>
</dbReference>
<feature type="chain" id="PRO_5046562458" evidence="2">
    <location>
        <begin position="20"/>
        <end position="864"/>
    </location>
</feature>
<evidence type="ECO:0000313" key="4">
    <source>
        <dbReference type="EMBL" id="QGN17993.1"/>
    </source>
</evidence>
<dbReference type="Pfam" id="PF10528">
    <property type="entry name" value="GLEYA"/>
    <property type="match status" value="1"/>
</dbReference>
<feature type="signal peptide" evidence="2">
    <location>
        <begin position="1"/>
        <end position="19"/>
    </location>
</feature>
<feature type="region of interest" description="Disordered" evidence="1">
    <location>
        <begin position="787"/>
        <end position="816"/>
    </location>
</feature>
<organism evidence="4 5">
    <name type="scientific">Kluyveromyces marxianus</name>
    <name type="common">Yeast</name>
    <name type="synonym">Candida kefyr</name>
    <dbReference type="NCBI Taxonomy" id="4911"/>
    <lineage>
        <taxon>Eukaryota</taxon>
        <taxon>Fungi</taxon>
        <taxon>Dikarya</taxon>
        <taxon>Ascomycota</taxon>
        <taxon>Saccharomycotina</taxon>
        <taxon>Saccharomycetes</taxon>
        <taxon>Saccharomycetales</taxon>
        <taxon>Saccharomycetaceae</taxon>
        <taxon>Kluyveromyces</taxon>
    </lineage>
</organism>
<dbReference type="InterPro" id="IPR011658">
    <property type="entry name" value="PA14_dom"/>
</dbReference>
<feature type="domain" description="PA14" evidence="3">
    <location>
        <begin position="80"/>
        <end position="236"/>
    </location>
</feature>
<dbReference type="Pfam" id="PF00624">
    <property type="entry name" value="Flocculin"/>
    <property type="match status" value="7"/>
</dbReference>
<keyword evidence="5" id="KW-1185">Reference proteome</keyword>
<gene>
    <name evidence="4" type="primary">FLO5</name>
    <name evidence="4" type="ORF">FIM1_5203</name>
</gene>
<protein>
    <submittedName>
        <fullName evidence="4">Flocculation protein FLO5</fullName>
    </submittedName>
</protein>
<dbReference type="Gene3D" id="2.60.120.1560">
    <property type="match status" value="1"/>
</dbReference>
<evidence type="ECO:0000256" key="1">
    <source>
        <dbReference type="SAM" id="MobiDB-lite"/>
    </source>
</evidence>
<dbReference type="InterPro" id="IPR037524">
    <property type="entry name" value="PA14/GLEYA"/>
</dbReference>
<feature type="compositionally biased region" description="Low complexity" evidence="1">
    <location>
        <begin position="805"/>
        <end position="816"/>
    </location>
</feature>
<reference evidence="4 5" key="1">
    <citation type="submission" date="2016-03" db="EMBL/GenBank/DDBJ databases">
        <title>How can Kluyveromyces marxianus grow so fast - potential evolutionary course in Saccharomyces Complex revealed by comparative genomics.</title>
        <authorList>
            <person name="Mo W."/>
            <person name="Lu W."/>
            <person name="Yang X."/>
            <person name="Qi J."/>
            <person name="Lv H."/>
        </authorList>
    </citation>
    <scope>NUCLEOTIDE SEQUENCE [LARGE SCALE GENOMIC DNA]</scope>
    <source>
        <strain evidence="4 5">FIM1</strain>
    </source>
</reference>